<feature type="transmembrane region" description="Helical" evidence="13">
    <location>
        <begin position="679"/>
        <end position="696"/>
    </location>
</feature>
<evidence type="ECO:0000256" key="4">
    <source>
        <dbReference type="ARBA" id="ARBA00022692"/>
    </source>
</evidence>
<keyword evidence="8" id="KW-0653">Protein transport</keyword>
<dbReference type="InterPro" id="IPR011047">
    <property type="entry name" value="Quinoprotein_ADH-like_sf"/>
</dbReference>
<keyword evidence="2" id="KW-0813">Transport</keyword>
<evidence type="ECO:0000256" key="5">
    <source>
        <dbReference type="ARBA" id="ARBA00022737"/>
    </source>
</evidence>
<dbReference type="Gene3D" id="2.130.10.10">
    <property type="entry name" value="YVTN repeat-like/Quinoprotein amine dehydrogenase"/>
    <property type="match status" value="1"/>
</dbReference>
<dbReference type="SUPFAM" id="SSF50998">
    <property type="entry name" value="Quinoprotein alcohol dehydrogenase-like"/>
    <property type="match status" value="1"/>
</dbReference>
<dbReference type="GO" id="GO:0005789">
    <property type="term" value="C:endoplasmic reticulum membrane"/>
    <property type="evidence" value="ECO:0007669"/>
    <property type="project" value="UniProtKB-SubCell"/>
</dbReference>
<gene>
    <name evidence="14" type="ORF">AB1Y20_012895</name>
</gene>
<evidence type="ECO:0000256" key="10">
    <source>
        <dbReference type="ARBA" id="ARBA00023136"/>
    </source>
</evidence>
<proteinExistence type="predicted"/>
<evidence type="ECO:0000256" key="1">
    <source>
        <dbReference type="ARBA" id="ARBA00004389"/>
    </source>
</evidence>
<feature type="region of interest" description="Disordered" evidence="12">
    <location>
        <begin position="281"/>
        <end position="323"/>
    </location>
</feature>
<evidence type="ECO:0000313" key="15">
    <source>
        <dbReference type="Proteomes" id="UP001515480"/>
    </source>
</evidence>
<feature type="compositionally biased region" description="Basic and acidic residues" evidence="12">
    <location>
        <begin position="303"/>
        <end position="314"/>
    </location>
</feature>
<feature type="coiled-coil region" evidence="11">
    <location>
        <begin position="134"/>
        <end position="200"/>
    </location>
</feature>
<dbReference type="GO" id="GO:0003400">
    <property type="term" value="P:regulation of COPII vesicle coating"/>
    <property type="evidence" value="ECO:0007669"/>
    <property type="project" value="TreeGrafter"/>
</dbReference>
<name>A0AB34ILL1_PRYPA</name>
<organism evidence="14 15">
    <name type="scientific">Prymnesium parvum</name>
    <name type="common">Toxic golden alga</name>
    <dbReference type="NCBI Taxonomy" id="97485"/>
    <lineage>
        <taxon>Eukaryota</taxon>
        <taxon>Haptista</taxon>
        <taxon>Haptophyta</taxon>
        <taxon>Prymnesiophyceae</taxon>
        <taxon>Prymnesiales</taxon>
        <taxon>Prymnesiaceae</taxon>
        <taxon>Prymnesium</taxon>
    </lineage>
</organism>
<comment type="subcellular location">
    <subcellularLocation>
        <location evidence="1">Endoplasmic reticulum membrane</location>
        <topology evidence="1">Single-pass membrane protein</topology>
    </subcellularLocation>
</comment>
<feature type="compositionally biased region" description="Low complexity" evidence="12">
    <location>
        <begin position="286"/>
        <end position="302"/>
    </location>
</feature>
<evidence type="ECO:0000256" key="9">
    <source>
        <dbReference type="ARBA" id="ARBA00022989"/>
    </source>
</evidence>
<dbReference type="GO" id="GO:0006888">
    <property type="term" value="P:endoplasmic reticulum to Golgi vesicle-mediated transport"/>
    <property type="evidence" value="ECO:0007669"/>
    <property type="project" value="TreeGrafter"/>
</dbReference>
<keyword evidence="5" id="KW-0677">Repeat</keyword>
<dbReference type="AlphaFoldDB" id="A0AB34ILL1"/>
<evidence type="ECO:0000313" key="14">
    <source>
        <dbReference type="EMBL" id="KAL1500226.1"/>
    </source>
</evidence>
<evidence type="ECO:0000256" key="6">
    <source>
        <dbReference type="ARBA" id="ARBA00022824"/>
    </source>
</evidence>
<evidence type="ECO:0000256" key="12">
    <source>
        <dbReference type="SAM" id="MobiDB-lite"/>
    </source>
</evidence>
<dbReference type="InterPro" id="IPR045260">
    <property type="entry name" value="Sec12-like"/>
</dbReference>
<dbReference type="EMBL" id="JBGBPQ010000023">
    <property type="protein sequence ID" value="KAL1500226.1"/>
    <property type="molecule type" value="Genomic_DNA"/>
</dbReference>
<dbReference type="InterPro" id="IPR015943">
    <property type="entry name" value="WD40/YVTN_repeat-like_dom_sf"/>
</dbReference>
<dbReference type="Pfam" id="PF00400">
    <property type="entry name" value="WD40"/>
    <property type="match status" value="1"/>
</dbReference>
<evidence type="ECO:0000256" key="8">
    <source>
        <dbReference type="ARBA" id="ARBA00022927"/>
    </source>
</evidence>
<keyword evidence="15" id="KW-1185">Reference proteome</keyword>
<keyword evidence="7" id="KW-0931">ER-Golgi transport</keyword>
<comment type="caution">
    <text evidence="14">The sequence shown here is derived from an EMBL/GenBank/DDBJ whole genome shotgun (WGS) entry which is preliminary data.</text>
</comment>
<accession>A0AB34ILL1</accession>
<dbReference type="GO" id="GO:0005085">
    <property type="term" value="F:guanyl-nucleotide exchange factor activity"/>
    <property type="evidence" value="ECO:0007669"/>
    <property type="project" value="InterPro"/>
</dbReference>
<evidence type="ECO:0008006" key="16">
    <source>
        <dbReference type="Google" id="ProtNLM"/>
    </source>
</evidence>
<protein>
    <recommendedName>
        <fullName evidence="16">Cilia- and flagella-associated protein 43</fullName>
    </recommendedName>
</protein>
<reference evidence="14 15" key="1">
    <citation type="journal article" date="2024" name="Science">
        <title>Giant polyketide synthase enzymes in the biosynthesis of giant marine polyether toxins.</title>
        <authorList>
            <person name="Fallon T.R."/>
            <person name="Shende V.V."/>
            <person name="Wierzbicki I.H."/>
            <person name="Pendleton A.L."/>
            <person name="Watervoot N.F."/>
            <person name="Auber R.P."/>
            <person name="Gonzalez D.J."/>
            <person name="Wisecaver J.H."/>
            <person name="Moore B.S."/>
        </authorList>
    </citation>
    <scope>NUCLEOTIDE SEQUENCE [LARGE SCALE GENOMIC DNA]</scope>
    <source>
        <strain evidence="14 15">12B1</strain>
    </source>
</reference>
<dbReference type="GO" id="GO:0015031">
    <property type="term" value="P:protein transport"/>
    <property type="evidence" value="ECO:0007669"/>
    <property type="project" value="UniProtKB-KW"/>
</dbReference>
<evidence type="ECO:0000256" key="3">
    <source>
        <dbReference type="ARBA" id="ARBA00022574"/>
    </source>
</evidence>
<keyword evidence="9 13" id="KW-1133">Transmembrane helix</keyword>
<evidence type="ECO:0000256" key="7">
    <source>
        <dbReference type="ARBA" id="ARBA00022892"/>
    </source>
</evidence>
<sequence>MAPTARWAGTSLRSAAKEIGIECAHDVETFLSIVLGEDLSRTEAMAPDVLDVWERAEVMAKQGSLAAGLAALQRTHEVYRRARDLHGAVDASPVGSQVVEASVGHASERQQAERDLAASVRQLRAAHAAHHLASQQAAAEKRRLEANLRDEREAAAQQVAQLQEELRQERSRRTKLLAEKQDLEVKLAMAEQRLDTQAAAAKKVSAELESKLVEAASTQEGLLDEREALLALGRTSVDEREMSKALLLAQAQADEQARRAAELHAALQQRTAELEEMRQAKEKIATPRPAAPTESSATAEAAAPREEGKAKPSKPDPPATTPAMTLRTKFPLLTAAYCESNNLLLLGGGGGSAKTGTTNTIMLCSLSNDGILERARHLSGAEAATSLTVSPDGKFIACVLQTRLILFQVQAGEVFSGPPLQEAQQLELSPEEKGGPAALPYKVSFSPNGTLLAVGMEDGGVYVFCLEAASWRLRWQQKAHSKEVKDCAFTADGSLLCTLAPDGVCLAWPLASGGARAAAPSPVAQPSFWLHQLTHRPSNKRKRQAGAQWRSVALPASAPLLFGALNHTGGPGWVARCELRGLTCEAYARLAASPVTAIALDSAASIVAAATSEGELFVLDAHSLARLYAATPHSLFVTSLLLCSAHSPCGRAAITCAGDNSCVLTPLPPAALRPARRPWILYISVIVTFLAVCLAARPLQLAQITKGSPVNTPFVSPEE</sequence>
<keyword evidence="11" id="KW-0175">Coiled coil</keyword>
<evidence type="ECO:0000256" key="2">
    <source>
        <dbReference type="ARBA" id="ARBA00022448"/>
    </source>
</evidence>
<dbReference type="PANTHER" id="PTHR23284">
    <property type="entry name" value="PROLACTIN REGULATORY ELEMENT BINDING PROTEIN"/>
    <property type="match status" value="1"/>
</dbReference>
<dbReference type="InterPro" id="IPR001680">
    <property type="entry name" value="WD40_rpt"/>
</dbReference>
<evidence type="ECO:0000256" key="13">
    <source>
        <dbReference type="SAM" id="Phobius"/>
    </source>
</evidence>
<keyword evidence="6" id="KW-0256">Endoplasmic reticulum</keyword>
<keyword evidence="4 13" id="KW-0812">Transmembrane</keyword>
<dbReference type="Proteomes" id="UP001515480">
    <property type="component" value="Unassembled WGS sequence"/>
</dbReference>
<evidence type="ECO:0000256" key="11">
    <source>
        <dbReference type="SAM" id="Coils"/>
    </source>
</evidence>
<dbReference type="PANTHER" id="PTHR23284:SF0">
    <property type="entry name" value="PROLACTIN REGULATORY ELEMENT-BINDING PROTEIN"/>
    <property type="match status" value="1"/>
</dbReference>
<dbReference type="SMART" id="SM00320">
    <property type="entry name" value="WD40"/>
    <property type="match status" value="3"/>
</dbReference>
<keyword evidence="10 13" id="KW-0472">Membrane</keyword>
<keyword evidence="3" id="KW-0853">WD repeat</keyword>